<feature type="compositionally biased region" description="Acidic residues" evidence="1">
    <location>
        <begin position="11"/>
        <end position="21"/>
    </location>
</feature>
<feature type="compositionally biased region" description="Low complexity" evidence="1">
    <location>
        <begin position="22"/>
        <end position="40"/>
    </location>
</feature>
<dbReference type="EMBL" id="BAAAOR010000039">
    <property type="protein sequence ID" value="GAA1542639.1"/>
    <property type="molecule type" value="Genomic_DNA"/>
</dbReference>
<reference evidence="2 3" key="1">
    <citation type="journal article" date="2019" name="Int. J. Syst. Evol. Microbiol.">
        <title>The Global Catalogue of Microorganisms (GCM) 10K type strain sequencing project: providing services to taxonomists for standard genome sequencing and annotation.</title>
        <authorList>
            <consortium name="The Broad Institute Genomics Platform"/>
            <consortium name="The Broad Institute Genome Sequencing Center for Infectious Disease"/>
            <person name="Wu L."/>
            <person name="Ma J."/>
        </authorList>
    </citation>
    <scope>NUCLEOTIDE SEQUENCE [LARGE SCALE GENOMIC DNA]</scope>
    <source>
        <strain evidence="2 3">JCM 14942</strain>
    </source>
</reference>
<evidence type="ECO:0000313" key="2">
    <source>
        <dbReference type="EMBL" id="GAA1542639.1"/>
    </source>
</evidence>
<dbReference type="Proteomes" id="UP001500842">
    <property type="component" value="Unassembled WGS sequence"/>
</dbReference>
<feature type="region of interest" description="Disordered" evidence="1">
    <location>
        <begin position="1"/>
        <end position="52"/>
    </location>
</feature>
<dbReference type="RefSeq" id="WP_246086741.1">
    <property type="nucleotide sequence ID" value="NZ_BAAAOR010000039.1"/>
</dbReference>
<proteinExistence type="predicted"/>
<dbReference type="InterPro" id="IPR022183">
    <property type="entry name" value="DUF3710"/>
</dbReference>
<accession>A0ABN2BMT5</accession>
<comment type="caution">
    <text evidence="2">The sequence shown here is derived from an EMBL/GenBank/DDBJ whole genome shotgun (WGS) entry which is preliminary data.</text>
</comment>
<keyword evidence="3" id="KW-1185">Reference proteome</keyword>
<organism evidence="2 3">
    <name type="scientific">Nocardioides humi</name>
    <dbReference type="NCBI Taxonomy" id="449461"/>
    <lineage>
        <taxon>Bacteria</taxon>
        <taxon>Bacillati</taxon>
        <taxon>Actinomycetota</taxon>
        <taxon>Actinomycetes</taxon>
        <taxon>Propionibacteriales</taxon>
        <taxon>Nocardioidaceae</taxon>
        <taxon>Nocardioides</taxon>
    </lineage>
</organism>
<evidence type="ECO:0000313" key="3">
    <source>
        <dbReference type="Proteomes" id="UP001500842"/>
    </source>
</evidence>
<sequence length="225" mass="23628">MRLRRKTADPAVEDAVDETTEATDPADPAGTADAPTSDDPVAGPFDVDELPDDGVTRLDLGSILVAPTADRELRVQVDEKSGAVRAVLLASEAGALELRAFAAPRNGDLWSEIRPQIAADAARRGGTATEREGRFGTELVCEVRMTRADGATGTQTSRVIGINGPRWLLRATLLGDPAREPEAAEAWEAAIAQVAVRRGAHAMPVGEQLPLSLPEGATPRAVPAT</sequence>
<dbReference type="Pfam" id="PF12502">
    <property type="entry name" value="DUF3710"/>
    <property type="match status" value="1"/>
</dbReference>
<gene>
    <name evidence="2" type="ORF">GCM10009788_51530</name>
</gene>
<name>A0ABN2BMT5_9ACTN</name>
<protein>
    <submittedName>
        <fullName evidence="2">DUF3710 domain-containing protein</fullName>
    </submittedName>
</protein>
<evidence type="ECO:0000256" key="1">
    <source>
        <dbReference type="SAM" id="MobiDB-lite"/>
    </source>
</evidence>